<dbReference type="InterPro" id="IPR036097">
    <property type="entry name" value="HisK_dim/P_sf"/>
</dbReference>
<dbReference type="InterPro" id="IPR050736">
    <property type="entry name" value="Sensor_HK_Regulatory"/>
</dbReference>
<evidence type="ECO:0000259" key="11">
    <source>
        <dbReference type="PROSITE" id="PS50885"/>
    </source>
</evidence>
<dbReference type="PROSITE" id="PS50109">
    <property type="entry name" value="HIS_KIN"/>
    <property type="match status" value="1"/>
</dbReference>
<keyword evidence="9" id="KW-1133">Transmembrane helix</keyword>
<dbReference type="AlphaFoldDB" id="A0A9D2A7J2"/>
<evidence type="ECO:0000256" key="9">
    <source>
        <dbReference type="SAM" id="Phobius"/>
    </source>
</evidence>
<gene>
    <name evidence="12" type="ORF">H9727_00215</name>
</gene>
<dbReference type="InterPro" id="IPR005467">
    <property type="entry name" value="His_kinase_dom"/>
</dbReference>
<dbReference type="Gene3D" id="3.30.565.10">
    <property type="entry name" value="Histidine kinase-like ATPase, C-terminal domain"/>
    <property type="match status" value="1"/>
</dbReference>
<keyword evidence="6 12" id="KW-0418">Kinase</keyword>
<dbReference type="CDD" id="cd06225">
    <property type="entry name" value="HAMP"/>
    <property type="match status" value="1"/>
</dbReference>
<dbReference type="PANTHER" id="PTHR43711:SF1">
    <property type="entry name" value="HISTIDINE KINASE 1"/>
    <property type="match status" value="1"/>
</dbReference>
<evidence type="ECO:0000256" key="5">
    <source>
        <dbReference type="ARBA" id="ARBA00022679"/>
    </source>
</evidence>
<dbReference type="SMART" id="SM00388">
    <property type="entry name" value="HisKA"/>
    <property type="match status" value="1"/>
</dbReference>
<dbReference type="SMART" id="SM00304">
    <property type="entry name" value="HAMP"/>
    <property type="match status" value="1"/>
</dbReference>
<protein>
    <recommendedName>
        <fullName evidence="3">histidine kinase</fullName>
        <ecNumber evidence="3">2.7.13.3</ecNumber>
    </recommendedName>
</protein>
<dbReference type="EMBL" id="DXCL01000001">
    <property type="protein sequence ID" value="HIZ02689.1"/>
    <property type="molecule type" value="Genomic_DNA"/>
</dbReference>
<dbReference type="Gene3D" id="1.10.287.130">
    <property type="match status" value="1"/>
</dbReference>
<keyword evidence="7" id="KW-0902">Two-component regulatory system</keyword>
<dbReference type="SMART" id="SM00387">
    <property type="entry name" value="HATPase_c"/>
    <property type="match status" value="1"/>
</dbReference>
<dbReference type="InterPro" id="IPR003660">
    <property type="entry name" value="HAMP_dom"/>
</dbReference>
<dbReference type="PANTHER" id="PTHR43711">
    <property type="entry name" value="TWO-COMPONENT HISTIDINE KINASE"/>
    <property type="match status" value="1"/>
</dbReference>
<dbReference type="InterPro" id="IPR036890">
    <property type="entry name" value="HATPase_C_sf"/>
</dbReference>
<evidence type="ECO:0000259" key="10">
    <source>
        <dbReference type="PROSITE" id="PS50109"/>
    </source>
</evidence>
<dbReference type="GO" id="GO:0000155">
    <property type="term" value="F:phosphorelay sensor kinase activity"/>
    <property type="evidence" value="ECO:0007669"/>
    <property type="project" value="InterPro"/>
</dbReference>
<evidence type="ECO:0000256" key="6">
    <source>
        <dbReference type="ARBA" id="ARBA00022777"/>
    </source>
</evidence>
<keyword evidence="8 9" id="KW-0472">Membrane</keyword>
<dbReference type="Pfam" id="PF02518">
    <property type="entry name" value="HATPase_c"/>
    <property type="match status" value="1"/>
</dbReference>
<evidence type="ECO:0000256" key="4">
    <source>
        <dbReference type="ARBA" id="ARBA00022553"/>
    </source>
</evidence>
<evidence type="ECO:0000313" key="13">
    <source>
        <dbReference type="Proteomes" id="UP000824132"/>
    </source>
</evidence>
<name>A0A9D2A7J2_9FIRM</name>
<feature type="transmembrane region" description="Helical" evidence="9">
    <location>
        <begin position="52"/>
        <end position="71"/>
    </location>
</feature>
<organism evidence="12 13">
    <name type="scientific">Candidatus Borkfalkia avistercoris</name>
    <dbReference type="NCBI Taxonomy" id="2838504"/>
    <lineage>
        <taxon>Bacteria</taxon>
        <taxon>Bacillati</taxon>
        <taxon>Bacillota</taxon>
        <taxon>Clostridia</taxon>
        <taxon>Christensenellales</taxon>
        <taxon>Christensenellaceae</taxon>
        <taxon>Candidatus Borkfalkia</taxon>
    </lineage>
</organism>
<keyword evidence="9" id="KW-0812">Transmembrane</keyword>
<dbReference type="InterPro" id="IPR004358">
    <property type="entry name" value="Sig_transdc_His_kin-like_C"/>
</dbReference>
<evidence type="ECO:0000256" key="2">
    <source>
        <dbReference type="ARBA" id="ARBA00004370"/>
    </source>
</evidence>
<dbReference type="FunFam" id="1.10.287.130:FF:000001">
    <property type="entry name" value="Two-component sensor histidine kinase"/>
    <property type="match status" value="1"/>
</dbReference>
<dbReference type="SUPFAM" id="SSF55874">
    <property type="entry name" value="ATPase domain of HSP90 chaperone/DNA topoisomerase II/histidine kinase"/>
    <property type="match status" value="1"/>
</dbReference>
<comment type="subcellular location">
    <subcellularLocation>
        <location evidence="2">Membrane</location>
    </subcellularLocation>
</comment>
<dbReference type="EC" id="2.7.13.3" evidence="3"/>
<proteinExistence type="predicted"/>
<feature type="domain" description="HAMP" evidence="11">
    <location>
        <begin position="75"/>
        <end position="131"/>
    </location>
</feature>
<dbReference type="InterPro" id="IPR003661">
    <property type="entry name" value="HisK_dim/P_dom"/>
</dbReference>
<accession>A0A9D2A7J2</accession>
<comment type="caution">
    <text evidence="12">The sequence shown here is derived from an EMBL/GenBank/DDBJ whole genome shotgun (WGS) entry which is preliminary data.</text>
</comment>
<evidence type="ECO:0000256" key="3">
    <source>
        <dbReference type="ARBA" id="ARBA00012438"/>
    </source>
</evidence>
<dbReference type="CDD" id="cd00082">
    <property type="entry name" value="HisKA"/>
    <property type="match status" value="1"/>
</dbReference>
<feature type="domain" description="Histidine kinase" evidence="10">
    <location>
        <begin position="139"/>
        <end position="352"/>
    </location>
</feature>
<reference evidence="12" key="2">
    <citation type="submission" date="2021-04" db="EMBL/GenBank/DDBJ databases">
        <authorList>
            <person name="Gilroy R."/>
        </authorList>
    </citation>
    <scope>NUCLEOTIDE SEQUENCE</scope>
    <source>
        <strain evidence="12">CHK187-5294</strain>
    </source>
</reference>
<evidence type="ECO:0000256" key="1">
    <source>
        <dbReference type="ARBA" id="ARBA00000085"/>
    </source>
</evidence>
<evidence type="ECO:0000256" key="8">
    <source>
        <dbReference type="ARBA" id="ARBA00023136"/>
    </source>
</evidence>
<dbReference type="CDD" id="cd00075">
    <property type="entry name" value="HATPase"/>
    <property type="match status" value="1"/>
</dbReference>
<dbReference type="InterPro" id="IPR003594">
    <property type="entry name" value="HATPase_dom"/>
</dbReference>
<comment type="catalytic activity">
    <reaction evidence="1">
        <text>ATP + protein L-histidine = ADP + protein N-phospho-L-histidine.</text>
        <dbReference type="EC" id="2.7.13.3"/>
    </reaction>
</comment>
<dbReference type="PROSITE" id="PS50885">
    <property type="entry name" value="HAMP"/>
    <property type="match status" value="1"/>
</dbReference>
<evidence type="ECO:0000313" key="12">
    <source>
        <dbReference type="EMBL" id="HIZ02689.1"/>
    </source>
</evidence>
<dbReference type="Pfam" id="PF00672">
    <property type="entry name" value="HAMP"/>
    <property type="match status" value="1"/>
</dbReference>
<dbReference type="PRINTS" id="PR00344">
    <property type="entry name" value="BCTRLSENSOR"/>
</dbReference>
<dbReference type="GO" id="GO:0016020">
    <property type="term" value="C:membrane"/>
    <property type="evidence" value="ECO:0007669"/>
    <property type="project" value="UniProtKB-SubCell"/>
</dbReference>
<evidence type="ECO:0000256" key="7">
    <source>
        <dbReference type="ARBA" id="ARBA00023012"/>
    </source>
</evidence>
<dbReference type="FunFam" id="3.30.565.10:FF:000006">
    <property type="entry name" value="Sensor histidine kinase WalK"/>
    <property type="match status" value="1"/>
</dbReference>
<feature type="transmembrane region" description="Helical" evidence="9">
    <location>
        <begin position="12"/>
        <end position="40"/>
    </location>
</feature>
<sequence length="353" mass="38992">MKTGSKRRGRRAGFSFFGYVVYFIAIAAVVTAAFVVYGLISDKGLGKGTISWIMLGSIFFLALLCTGADILRRRLMVERPVKKILNATERIASGDFSVRLEPSHIYAKYNAYDEIMENINRMAAALSETEVLRTDFIANVSHEIKTPLAIIQNYASALGARDIPFEERKEYAETISSSAKRLSALISNILKLNKLEHQEILPDFHRVELGEVLRVSVLQFEEMIDAKGLELECDINDVSALADPSFLEIIWNNLLSNAVKFTPGGGKIFVGLKEEGEYAVVRVRDTGCGMTAETGAHIFDKFYQGDTSHSQEGNGLGLALVKKVIDVIGGEISVESEPDRGTQFTVRLKKKGI</sequence>
<reference evidence="12" key="1">
    <citation type="journal article" date="2021" name="PeerJ">
        <title>Extensive microbial diversity within the chicken gut microbiome revealed by metagenomics and culture.</title>
        <authorList>
            <person name="Gilroy R."/>
            <person name="Ravi A."/>
            <person name="Getino M."/>
            <person name="Pursley I."/>
            <person name="Horton D.L."/>
            <person name="Alikhan N.F."/>
            <person name="Baker D."/>
            <person name="Gharbi K."/>
            <person name="Hall N."/>
            <person name="Watson M."/>
            <person name="Adriaenssens E.M."/>
            <person name="Foster-Nyarko E."/>
            <person name="Jarju S."/>
            <person name="Secka A."/>
            <person name="Antonio M."/>
            <person name="Oren A."/>
            <person name="Chaudhuri R.R."/>
            <person name="La Ragione R."/>
            <person name="Hildebrand F."/>
            <person name="Pallen M.J."/>
        </authorList>
    </citation>
    <scope>NUCLEOTIDE SEQUENCE</scope>
    <source>
        <strain evidence="12">CHK187-5294</strain>
    </source>
</reference>
<dbReference type="Pfam" id="PF00512">
    <property type="entry name" value="HisKA"/>
    <property type="match status" value="1"/>
</dbReference>
<dbReference type="Gene3D" id="6.10.340.10">
    <property type="match status" value="1"/>
</dbReference>
<dbReference type="SUPFAM" id="SSF47384">
    <property type="entry name" value="Homodimeric domain of signal transducing histidine kinase"/>
    <property type="match status" value="1"/>
</dbReference>
<keyword evidence="4" id="KW-0597">Phosphoprotein</keyword>
<dbReference type="Proteomes" id="UP000824132">
    <property type="component" value="Unassembled WGS sequence"/>
</dbReference>
<keyword evidence="5" id="KW-0808">Transferase</keyword>